<evidence type="ECO:0000313" key="3">
    <source>
        <dbReference type="Proteomes" id="UP000001816"/>
    </source>
</evidence>
<dbReference type="BioCyc" id="CAULO:CC2649-MONOMER"/>
<dbReference type="AlphaFoldDB" id="Q9A520"/>
<accession>Q9A520</accession>
<feature type="region of interest" description="Disordered" evidence="1">
    <location>
        <begin position="1"/>
        <end position="28"/>
    </location>
</feature>
<dbReference type="PIR" id="D87577">
    <property type="entry name" value="D87577"/>
</dbReference>
<dbReference type="EnsemblBacteria" id="AAK24616">
    <property type="protein sequence ID" value="AAK24616"/>
    <property type="gene ID" value="CC_2649"/>
</dbReference>
<proteinExistence type="predicted"/>
<gene>
    <name evidence="2" type="ordered locus">CC_2649</name>
</gene>
<keyword evidence="3" id="KW-1185">Reference proteome</keyword>
<dbReference type="HOGENOM" id="CLU_2599589_0_0_5"/>
<dbReference type="EMBL" id="AE005673">
    <property type="protein sequence ID" value="AAK24616.1"/>
    <property type="molecule type" value="Genomic_DNA"/>
</dbReference>
<protein>
    <submittedName>
        <fullName evidence="2">Uncharacterized protein</fullName>
    </submittedName>
</protein>
<dbReference type="Proteomes" id="UP000001816">
    <property type="component" value="Chromosome"/>
</dbReference>
<reference evidence="2 3" key="1">
    <citation type="journal article" date="2001" name="Proc. Natl. Acad. Sci. U.S.A.">
        <title>Complete genome sequence of Caulobacter crescentus.</title>
        <authorList>
            <person name="Nierman W.C."/>
            <person name="Feldblyum T.V."/>
            <person name="Laub M.T."/>
            <person name="Paulsen I.T."/>
            <person name="Nelson K.E."/>
            <person name="Eisen J.A."/>
            <person name="Heidelberg J.F."/>
            <person name="Alley M.R."/>
            <person name="Ohta N."/>
            <person name="Maddock J.R."/>
            <person name="Potocka I."/>
            <person name="Nelson W.C."/>
            <person name="Newton A."/>
            <person name="Stephens C."/>
            <person name="Phadke N.D."/>
            <person name="Ely B."/>
            <person name="DeBoy R.T."/>
            <person name="Dodson R.J."/>
            <person name="Durkin A.S."/>
            <person name="Gwinn M.L."/>
            <person name="Haft D.H."/>
            <person name="Kolonay J.F."/>
            <person name="Smit J."/>
            <person name="Craven M.B."/>
            <person name="Khouri H."/>
            <person name="Shetty J."/>
            <person name="Berry K."/>
            <person name="Utterback T."/>
            <person name="Tran K."/>
            <person name="Wolf A."/>
            <person name="Vamathevan J."/>
            <person name="Ermolaeva M."/>
            <person name="White O."/>
            <person name="Salzberg S.L."/>
            <person name="Venter J.C."/>
            <person name="Shapiro L."/>
            <person name="Fraser C.M."/>
        </authorList>
    </citation>
    <scope>NUCLEOTIDE SEQUENCE [LARGE SCALE GENOMIC DNA]</scope>
    <source>
        <strain evidence="3">ATCC 19089 / CB15</strain>
    </source>
</reference>
<evidence type="ECO:0000256" key="1">
    <source>
        <dbReference type="SAM" id="MobiDB-lite"/>
    </source>
</evidence>
<name>Q9A520_CAUVC</name>
<organism evidence="2 3">
    <name type="scientific">Caulobacter vibrioides (strain ATCC 19089 / CIP 103742 / CB 15)</name>
    <name type="common">Caulobacter crescentus</name>
    <dbReference type="NCBI Taxonomy" id="190650"/>
    <lineage>
        <taxon>Bacteria</taxon>
        <taxon>Pseudomonadati</taxon>
        <taxon>Pseudomonadota</taxon>
        <taxon>Alphaproteobacteria</taxon>
        <taxon>Caulobacterales</taxon>
        <taxon>Caulobacteraceae</taxon>
        <taxon>Caulobacter</taxon>
    </lineage>
</organism>
<sequence>MAISNMNEPSSSSSWKTTPMNSPATSTSAESFCLGRGFTWMCGLPKVRFRCFSSLATVVASTGGSSLMAGRPGRSSARN</sequence>
<dbReference type="KEGG" id="ccr:CC_2649"/>
<evidence type="ECO:0000313" key="2">
    <source>
        <dbReference type="EMBL" id="AAK24616.1"/>
    </source>
</evidence>